<dbReference type="AlphaFoldDB" id="W7BHE3"/>
<proteinExistence type="predicted"/>
<evidence type="ECO:0000259" key="1">
    <source>
        <dbReference type="Pfam" id="PF05043"/>
    </source>
</evidence>
<reference evidence="2 3" key="1">
    <citation type="journal article" date="2014" name="Int. J. Syst. Evol. Microbiol.">
        <title>Listeria floridensis sp. nov., Listeria aquatica sp. nov., Listeria cornellensis sp. nov., Listeria riparia sp. nov. and Listeria grandensis sp. nov., from agricultural and natural environments.</title>
        <authorList>
            <person name="den Bakker H.C."/>
            <person name="Warchocki S."/>
            <person name="Wright E.M."/>
            <person name="Allred A.F."/>
            <person name="Ahlstrom C."/>
            <person name="Manuel C.S."/>
            <person name="Stasiewicz M.J."/>
            <person name="Burrell A."/>
            <person name="Roof S."/>
            <person name="Strawn L."/>
            <person name="Fortes E.D."/>
            <person name="Nightingale K.K."/>
            <person name="Kephart D."/>
            <person name="Wiedmann M."/>
        </authorList>
    </citation>
    <scope>NUCLEOTIDE SEQUENCE [LARGE SCALE GENOMIC DNA]</scope>
    <source>
        <strain evidence="3">FSL F6-969</strain>
    </source>
</reference>
<accession>W7BHE3</accession>
<dbReference type="Proteomes" id="UP000019254">
    <property type="component" value="Unassembled WGS sequence"/>
</dbReference>
<dbReference type="InterPro" id="IPR007737">
    <property type="entry name" value="Mga_HTH"/>
</dbReference>
<name>W7BHE3_9LIST</name>
<feature type="domain" description="Mga helix-turn-helix" evidence="1">
    <location>
        <begin position="76"/>
        <end position="154"/>
    </location>
</feature>
<dbReference type="Pfam" id="PF05043">
    <property type="entry name" value="Mga"/>
    <property type="match status" value="1"/>
</dbReference>
<gene>
    <name evidence="2" type="ORF">PCORN_18009</name>
</gene>
<sequence>MKILLNKKELLELEIIHLLLNQPTWTTMKEAAEKLSISESQFSTSYQNILQRPISQRLGLTLQRNKGIRINHKDIRLDSILFDYISNSLTFKILDNAFQKQLNIQQFCIENHISASLFYKHNAFLKDILKKNHLYINIRTMQIMGDEKYARAFFI</sequence>
<comment type="caution">
    <text evidence="2">The sequence shown here is derived from an EMBL/GenBank/DDBJ whole genome shotgun (WGS) entry which is preliminary data.</text>
</comment>
<protein>
    <recommendedName>
        <fullName evidence="1">Mga helix-turn-helix domain-containing protein</fullName>
    </recommendedName>
</protein>
<organism evidence="2 3">
    <name type="scientific">Listeria cornellensis FSL F6-0969</name>
    <dbReference type="NCBI Taxonomy" id="1265820"/>
    <lineage>
        <taxon>Bacteria</taxon>
        <taxon>Bacillati</taxon>
        <taxon>Bacillota</taxon>
        <taxon>Bacilli</taxon>
        <taxon>Bacillales</taxon>
        <taxon>Listeriaceae</taxon>
        <taxon>Listeria</taxon>
    </lineage>
</organism>
<dbReference type="OrthoDB" id="2174552at2"/>
<keyword evidence="3" id="KW-1185">Reference proteome</keyword>
<evidence type="ECO:0000313" key="3">
    <source>
        <dbReference type="Proteomes" id="UP000019254"/>
    </source>
</evidence>
<dbReference type="STRING" id="1265820.PCORN_18009"/>
<dbReference type="RefSeq" id="WP_036082353.1">
    <property type="nucleotide sequence ID" value="NZ_AODE01000047.1"/>
</dbReference>
<evidence type="ECO:0000313" key="2">
    <source>
        <dbReference type="EMBL" id="EUJ25277.1"/>
    </source>
</evidence>
<dbReference type="EMBL" id="AODE01000047">
    <property type="protein sequence ID" value="EUJ25277.1"/>
    <property type="molecule type" value="Genomic_DNA"/>
</dbReference>